<reference evidence="1" key="1">
    <citation type="submission" date="2015-10" db="EMBL/GenBank/DDBJ databases">
        <authorList>
            <person name="Gilbert D.G."/>
        </authorList>
    </citation>
    <scope>NUCLEOTIDE SEQUENCE</scope>
</reference>
<gene>
    <name evidence="1" type="ORF">MGWOODY_Smn2900</name>
</gene>
<dbReference type="InterPro" id="IPR027266">
    <property type="entry name" value="TrmE/GcvT-like"/>
</dbReference>
<name>A0A160TIW5_9ZZZZ</name>
<dbReference type="Gene3D" id="3.30.1360.120">
    <property type="entry name" value="Probable tRNA modification gtpase trme, domain 1"/>
    <property type="match status" value="1"/>
</dbReference>
<organism evidence="1">
    <name type="scientific">hydrothermal vent metagenome</name>
    <dbReference type="NCBI Taxonomy" id="652676"/>
    <lineage>
        <taxon>unclassified sequences</taxon>
        <taxon>metagenomes</taxon>
        <taxon>ecological metagenomes</taxon>
    </lineage>
</organism>
<protein>
    <recommendedName>
        <fullName evidence="2">Sarcosine oxidase gamma subunit</fullName>
    </recommendedName>
</protein>
<dbReference type="AlphaFoldDB" id="A0A160TIW5"/>
<accession>A0A160TIW5</accession>
<evidence type="ECO:0000313" key="1">
    <source>
        <dbReference type="EMBL" id="CUS43707.1"/>
    </source>
</evidence>
<dbReference type="EMBL" id="CZQE01000077">
    <property type="protein sequence ID" value="CUS43707.1"/>
    <property type="molecule type" value="Genomic_DNA"/>
</dbReference>
<proteinExistence type="predicted"/>
<sequence length="145" mass="14869">MIDVSVTTAPAGDVIVLDLWAADAPPAETGIRLLQVEPRRWWLIGAGEGAADIAAGIADSGAVTPIGGGLVRATLDGPGWRTLLMVSGCFDAEDPSFGIGQVAATTIHHVPVWIAVTGDTTCEVYMASSYAPALTELWAGANNPA</sequence>
<evidence type="ECO:0008006" key="2">
    <source>
        <dbReference type="Google" id="ProtNLM"/>
    </source>
</evidence>